<dbReference type="InterPro" id="IPR050091">
    <property type="entry name" value="PKS_NRPS_Biosynth_Enz"/>
</dbReference>
<feature type="region of interest" description="C-terminal hotdog fold" evidence="8">
    <location>
        <begin position="718"/>
        <end position="877"/>
    </location>
</feature>
<evidence type="ECO:0000256" key="4">
    <source>
        <dbReference type="ARBA" id="ARBA00022857"/>
    </source>
</evidence>
<dbReference type="InterPro" id="IPR036291">
    <property type="entry name" value="NAD(P)-bd_dom_sf"/>
</dbReference>
<dbReference type="CDD" id="cd02440">
    <property type="entry name" value="AdoMet_MTases"/>
    <property type="match status" value="1"/>
</dbReference>
<dbReference type="GO" id="GO:0016491">
    <property type="term" value="F:oxidoreductase activity"/>
    <property type="evidence" value="ECO:0007669"/>
    <property type="project" value="UniProtKB-KW"/>
</dbReference>
<dbReference type="PANTHER" id="PTHR43775">
    <property type="entry name" value="FATTY ACID SYNTHASE"/>
    <property type="match status" value="1"/>
</dbReference>
<dbReference type="InterPro" id="IPR020841">
    <property type="entry name" value="PKS_Beta-ketoAc_synthase_dom"/>
</dbReference>
<dbReference type="InterPro" id="IPR014043">
    <property type="entry name" value="Acyl_transferase_dom"/>
</dbReference>
<dbReference type="Pfam" id="PF08659">
    <property type="entry name" value="KR"/>
    <property type="match status" value="1"/>
</dbReference>
<evidence type="ECO:0000256" key="3">
    <source>
        <dbReference type="ARBA" id="ARBA00022679"/>
    </source>
</evidence>
<dbReference type="Proteomes" id="UP001161017">
    <property type="component" value="Unassembled WGS sequence"/>
</dbReference>
<dbReference type="SMART" id="SM00823">
    <property type="entry name" value="PKS_PP"/>
    <property type="match status" value="1"/>
</dbReference>
<dbReference type="InterPro" id="IPR020806">
    <property type="entry name" value="PKS_PP-bd"/>
</dbReference>
<dbReference type="GO" id="GO:0044550">
    <property type="term" value="P:secondary metabolite biosynthetic process"/>
    <property type="evidence" value="ECO:0007669"/>
    <property type="project" value="TreeGrafter"/>
</dbReference>
<feature type="domain" description="Carrier" evidence="10">
    <location>
        <begin position="2108"/>
        <end position="2185"/>
    </location>
</feature>
<evidence type="ECO:0000256" key="2">
    <source>
        <dbReference type="ARBA" id="ARBA00022553"/>
    </source>
</evidence>
<feature type="compositionally biased region" description="Polar residues" evidence="9">
    <location>
        <begin position="187"/>
        <end position="208"/>
    </location>
</feature>
<evidence type="ECO:0000313" key="13">
    <source>
        <dbReference type="EMBL" id="MDI1485609.1"/>
    </source>
</evidence>
<dbReference type="InterPro" id="IPR014031">
    <property type="entry name" value="Ketoacyl_synth_C"/>
</dbReference>
<dbReference type="SUPFAM" id="SSF53335">
    <property type="entry name" value="S-adenosyl-L-methionine-dependent methyltransferases"/>
    <property type="match status" value="1"/>
</dbReference>
<feature type="domain" description="PKS/mFAS DH" evidence="12">
    <location>
        <begin position="557"/>
        <end position="877"/>
    </location>
</feature>
<dbReference type="CDD" id="cd05195">
    <property type="entry name" value="enoyl_red"/>
    <property type="match status" value="1"/>
</dbReference>
<organism evidence="13 14">
    <name type="scientific">Ramalina farinacea</name>
    <dbReference type="NCBI Taxonomy" id="258253"/>
    <lineage>
        <taxon>Eukaryota</taxon>
        <taxon>Fungi</taxon>
        <taxon>Dikarya</taxon>
        <taxon>Ascomycota</taxon>
        <taxon>Pezizomycotina</taxon>
        <taxon>Lecanoromycetes</taxon>
        <taxon>OSLEUM clade</taxon>
        <taxon>Lecanoromycetidae</taxon>
        <taxon>Lecanorales</taxon>
        <taxon>Lecanorineae</taxon>
        <taxon>Ramalinaceae</taxon>
        <taxon>Ramalina</taxon>
    </lineage>
</organism>
<dbReference type="GO" id="GO:1901336">
    <property type="term" value="P:lactone biosynthetic process"/>
    <property type="evidence" value="ECO:0007669"/>
    <property type="project" value="UniProtKB-ARBA"/>
</dbReference>
<protein>
    <submittedName>
        <fullName evidence="13">PKS/NRPS-like protein biosynthetic cluster</fullName>
    </submittedName>
</protein>
<dbReference type="InterPro" id="IPR020843">
    <property type="entry name" value="ER"/>
</dbReference>
<gene>
    <name evidence="13" type="ORF">OHK93_003798</name>
</gene>
<dbReference type="Gene3D" id="3.90.180.10">
    <property type="entry name" value="Medium-chain alcohol dehydrogenases, catalytic domain"/>
    <property type="match status" value="1"/>
</dbReference>
<dbReference type="Pfam" id="PF14765">
    <property type="entry name" value="PS-DH"/>
    <property type="match status" value="1"/>
</dbReference>
<evidence type="ECO:0000313" key="14">
    <source>
        <dbReference type="Proteomes" id="UP001161017"/>
    </source>
</evidence>
<dbReference type="SUPFAM" id="SSF47336">
    <property type="entry name" value="ACP-like"/>
    <property type="match status" value="1"/>
</dbReference>
<dbReference type="InterPro" id="IPR013217">
    <property type="entry name" value="Methyltransf_12"/>
</dbReference>
<dbReference type="SUPFAM" id="SSF53901">
    <property type="entry name" value="Thiolase-like"/>
    <property type="match status" value="1"/>
</dbReference>
<sequence length="2198" mass="239161">MQDAIEAGDYIKAIIRGTGINQDGRTAGISLPSSEAQAKLIKSVYKAAGLNPADTKFIEAHGTGTTAGDPLEAAAFASTVAQKATPEQPIYIGSAKSNFGHLEGVSGIVSLIKAALMLEHKVLLPNANFQNANPKISSLNTQLRVLQCPQDWSSTGARRVSINNLGFGGANAHAILEEAPRPVSRMPSVSESPQASHCQNGINGTKPSSIDSGLDTQNLFVITAHDESTVKRQIVSISTYLERRRSQHNTLLLPRLAFTLGQRRSLLPWKVALVASTVDELITKLGSAGSTAIRSSRAPNLGFVFTGQGANWQEELFNHAESSLFQQAHFSQPACTAIQLALVRLLDSFGIRPCSVTGHSSGEIGAAFAAGALTFETCLSIAYHRGVVARNLKQKYPDLQGAMLALGASPAIATALLLENVKDGKAVIACINSPSSVTLSGEVGAIIKLEAAAEERGIFARKLDVDTAYHSPHMDLVADDYKTSLGKIRPMSTKKVQFCSSLTGAKINTLALGASYWVSNLKSTVEFATALSTCCSLKQEQPTKDGAVTHLIEIGPHHALKGPIRDNMVAASKMTHKIGYSSTLSREQNAIQSILSLTSELSTQEASIQRADFRNVTPSAIDFHEIYIGQPLILVEGFDTEMLLTLRPLVENPKTSSATWDEFRVLSWSEDSGWVERCRGQVAAISTSRGNATNEVCPYTTATASARNHINTVESACVADVDSRRIYDDANKVGTDYGPCMRMLSDCRAGEGKAMATVQVPDTASTMPLRSETPLSVHPALLDNCIHIIWPLLGAGLTGVDGLFLPAYLESISIQLASNRKQSGDLVKVYGTASEGSQASERVFESLTIIDPTQGEGPPSIAIKGLVLSCLSDNQVIQRKLNNTAYSRMRWEPCSDILEPEEFQRCFASEKSHSDEMTEVKNLERASLFYIQSALEAVDESHCHSLQGHRRKLYHLMQSQLHTAKENQNQLLDADWDILGEPEREGFLASVRARGTSGELTCKIGENLPQILLNLIDPLSIMFADGLLERYYRESKPLRRISEQTAELLSNLAHEDPNLRILEIGAGTGGTTLPILKRLGGTSGRAPRFQDYVFTDVSSAFFEKSQEKMKEWGPLVKFQRLNIEKDPLGQNFELESFDVIVAAQVLHATARISQTLHHVRKLLKPGGRLLLVEIISVKAQLFPFATLPGWWLREPEAELTPEKDLLLLEKFDEGIQGKEESRAGGPLLSEVQWDRILKQTGFSGVDRSLHDYPGESVQANSVLVSTASSDDGPHVSRDLIIIASHESSRYSVNELKDALRILLQVNSVRVLPLADVARVDLQKSHCIFLDELDSPMLSRISGPEYQALQNLCSALGILWVVEGAQIGPPPNPESAMAIGLARCIRSETPATRLVTLDLDAERRLSPSCTSQTIARVCRTVFTQEAGKDRPVAQESEFLERNGILHIPRVVPDMDMEECVQGLIRDPVPDSQSSLDGQPALSLRMGTFGSLDSFYFKHDEALDEPLQPGEIEIRVKASGLNFQDVITALGELPEQRFGLDCAGTVIAVGSDVLDLAVGDRVCAISPGACCTVMRCAASCTVKIPGDTSFEVAASMPVVCTTVYHSLINIAGLRKGETVLIHAAAGGVGQNAIMLSQSVGAEVFATVGSAHKKATLMTKYGIPEDHIFFSRDTSFKQGIKSMTYNKGVDVVLSAFSGNLRHATWKCLAHFGRYIDIGKADFLANNRLEMEPFLHNRMYAAVDVRSLASERPLLMKELLLNVIDLHTRKVFKPLQPLEVYPYSRIEAAFRKMQGGENIGKIVLIPEVHGLVKIIPRKEIMSSIRANATYLITGGSGSLAISFAAWLAQHGAKYIALASRSGIADSETKSLFQEWQSSGVTVLLAKCDVTDAEQVEALVRQQLAHMPPVKGVIHGANAPRSVLFEKSTVDDYLSAMRPKVFGAWNLHNTLLNSELDFFISTASVTGIFGNRGDSAFCATTTFLEAFSAYRASLGLAATTIDLGPVMEVGGLRKQNVQMQNLAKDVMGCVVSEQEMLAIMDVAISGKMNKQSHYCSIAGLQCTGSSSQTYWSQTPMFAHMRVKQISGQKEEAGGAVDKELVRRQLTRAASLAEARKVVYDALAIKISTVLMIADEDVSPDKVFASYGSDSLVAVEIRNWIRREMEATVMLMDILADNTLTSLTEHILRKSSFCEKFREEVDLS</sequence>
<dbReference type="InterPro" id="IPR016039">
    <property type="entry name" value="Thiolase-like"/>
</dbReference>
<proteinExistence type="predicted"/>
<feature type="region of interest" description="N-terminal hotdog fold" evidence="8">
    <location>
        <begin position="557"/>
        <end position="689"/>
    </location>
</feature>
<dbReference type="InterPro" id="IPR042104">
    <property type="entry name" value="PKS_dehydratase_sf"/>
</dbReference>
<dbReference type="InterPro" id="IPR009081">
    <property type="entry name" value="PP-bd_ACP"/>
</dbReference>
<dbReference type="Pfam" id="PF00698">
    <property type="entry name" value="Acyl_transf_1"/>
    <property type="match status" value="1"/>
</dbReference>
<evidence type="ECO:0000259" key="10">
    <source>
        <dbReference type="PROSITE" id="PS50075"/>
    </source>
</evidence>
<dbReference type="SMART" id="SM00822">
    <property type="entry name" value="PKS_KR"/>
    <property type="match status" value="1"/>
</dbReference>
<dbReference type="Pfam" id="PF08242">
    <property type="entry name" value="Methyltransf_12"/>
    <property type="match status" value="1"/>
</dbReference>
<dbReference type="SUPFAM" id="SSF52151">
    <property type="entry name" value="FabD/lysophospholipase-like"/>
    <property type="match status" value="1"/>
</dbReference>
<dbReference type="PROSITE" id="PS52019">
    <property type="entry name" value="PKS_MFAS_DH"/>
    <property type="match status" value="1"/>
</dbReference>
<dbReference type="Pfam" id="PF08240">
    <property type="entry name" value="ADH_N"/>
    <property type="match status" value="1"/>
</dbReference>
<dbReference type="Pfam" id="PF23297">
    <property type="entry name" value="ACP_SdgA_C"/>
    <property type="match status" value="1"/>
</dbReference>
<dbReference type="InterPro" id="IPR049900">
    <property type="entry name" value="PKS_mFAS_DH"/>
</dbReference>
<comment type="caution">
    <text evidence="8">Lacks conserved residue(s) required for the propagation of feature annotation.</text>
</comment>
<dbReference type="PROSITE" id="PS50075">
    <property type="entry name" value="CARRIER"/>
    <property type="match status" value="1"/>
</dbReference>
<evidence type="ECO:0000256" key="1">
    <source>
        <dbReference type="ARBA" id="ARBA00022450"/>
    </source>
</evidence>
<dbReference type="Pfam" id="PF02801">
    <property type="entry name" value="Ketoacyl-synt_C"/>
    <property type="match status" value="1"/>
</dbReference>
<evidence type="ECO:0000256" key="7">
    <source>
        <dbReference type="ARBA" id="ARBA00023315"/>
    </source>
</evidence>
<dbReference type="InterPro" id="IPR013968">
    <property type="entry name" value="PKS_KR"/>
</dbReference>
<dbReference type="Pfam" id="PF23114">
    <property type="entry name" value="NAD-bd_HRPKS_sdrA"/>
    <property type="match status" value="1"/>
</dbReference>
<keyword evidence="7" id="KW-0012">Acyltransferase</keyword>
<comment type="caution">
    <text evidence="13">The sequence shown here is derived from an EMBL/GenBank/DDBJ whole genome shotgun (WGS) entry which is preliminary data.</text>
</comment>
<dbReference type="InterPro" id="IPR013154">
    <property type="entry name" value="ADH-like_N"/>
</dbReference>
<dbReference type="Pfam" id="PF13602">
    <property type="entry name" value="ADH_zinc_N_2"/>
    <property type="match status" value="1"/>
</dbReference>
<keyword evidence="3" id="KW-0808">Transferase</keyword>
<dbReference type="EMBL" id="JAPUFD010000002">
    <property type="protein sequence ID" value="MDI1485609.1"/>
    <property type="molecule type" value="Genomic_DNA"/>
</dbReference>
<keyword evidence="14" id="KW-1185">Reference proteome</keyword>
<keyword evidence="2" id="KW-0597">Phosphoprotein</keyword>
<dbReference type="InterPro" id="IPR001227">
    <property type="entry name" value="Ac_transferase_dom_sf"/>
</dbReference>
<dbReference type="Gene3D" id="3.40.50.720">
    <property type="entry name" value="NAD(P)-binding Rossmann-like Domain"/>
    <property type="match status" value="2"/>
</dbReference>
<dbReference type="InterPro" id="IPR016035">
    <property type="entry name" value="Acyl_Trfase/lysoPLipase"/>
</dbReference>
<evidence type="ECO:0000259" key="12">
    <source>
        <dbReference type="PROSITE" id="PS52019"/>
    </source>
</evidence>
<dbReference type="InterPro" id="IPR032821">
    <property type="entry name" value="PKS_assoc"/>
</dbReference>
<dbReference type="InterPro" id="IPR016036">
    <property type="entry name" value="Malonyl_transacylase_ACP-bd"/>
</dbReference>
<dbReference type="Gene3D" id="3.40.47.10">
    <property type="match status" value="1"/>
</dbReference>
<dbReference type="InterPro" id="IPR056501">
    <property type="entry name" value="NAD-bd_HRPKS_sdrA"/>
</dbReference>
<feature type="domain" description="Ketosynthase family 3 (KS3)" evidence="11">
    <location>
        <begin position="1"/>
        <end position="178"/>
    </location>
</feature>
<dbReference type="InterPro" id="IPR049551">
    <property type="entry name" value="PKS_DH_C"/>
</dbReference>
<evidence type="ECO:0000259" key="11">
    <source>
        <dbReference type="PROSITE" id="PS52004"/>
    </source>
</evidence>
<dbReference type="GO" id="GO:0006633">
    <property type="term" value="P:fatty acid biosynthetic process"/>
    <property type="evidence" value="ECO:0007669"/>
    <property type="project" value="TreeGrafter"/>
</dbReference>
<dbReference type="CDD" id="cd00833">
    <property type="entry name" value="PKS"/>
    <property type="match status" value="1"/>
</dbReference>
<dbReference type="InterPro" id="IPR011032">
    <property type="entry name" value="GroES-like_sf"/>
</dbReference>
<keyword evidence="4" id="KW-0521">NADP</keyword>
<dbReference type="SUPFAM" id="SSF50129">
    <property type="entry name" value="GroES-like"/>
    <property type="match status" value="1"/>
</dbReference>
<name>A0AA43TS41_9LECA</name>
<dbReference type="PANTHER" id="PTHR43775:SF13">
    <property type="entry name" value="POLYKETIDE SYNTHASE 1"/>
    <property type="match status" value="1"/>
</dbReference>
<dbReference type="FunFam" id="3.40.50.720:FF:000209">
    <property type="entry name" value="Polyketide synthase Pks12"/>
    <property type="match status" value="1"/>
</dbReference>
<dbReference type="SUPFAM" id="SSF55048">
    <property type="entry name" value="Probable ACP-binding domain of malonyl-CoA ACP transacylase"/>
    <property type="match status" value="1"/>
</dbReference>
<dbReference type="GO" id="GO:0004312">
    <property type="term" value="F:fatty acid synthase activity"/>
    <property type="evidence" value="ECO:0007669"/>
    <property type="project" value="TreeGrafter"/>
</dbReference>
<feature type="region of interest" description="Disordered" evidence="9">
    <location>
        <begin position="184"/>
        <end position="208"/>
    </location>
</feature>
<dbReference type="InterPro" id="IPR057326">
    <property type="entry name" value="KR_dom"/>
</dbReference>
<dbReference type="SMART" id="SM00829">
    <property type="entry name" value="PKS_ER"/>
    <property type="match status" value="1"/>
</dbReference>
<evidence type="ECO:0000256" key="9">
    <source>
        <dbReference type="SAM" id="MobiDB-lite"/>
    </source>
</evidence>
<evidence type="ECO:0000256" key="8">
    <source>
        <dbReference type="PROSITE-ProRule" id="PRU01363"/>
    </source>
</evidence>
<dbReference type="PROSITE" id="PS52004">
    <property type="entry name" value="KS3_2"/>
    <property type="match status" value="1"/>
</dbReference>
<reference evidence="13" key="1">
    <citation type="journal article" date="2023" name="Genome Biol. Evol.">
        <title>First Whole Genome Sequence and Flow Cytometry Genome Size Data for the Lichen-Forming Fungus Ramalina farinacea (Ascomycota).</title>
        <authorList>
            <person name="Llewellyn T."/>
            <person name="Mian S."/>
            <person name="Hill R."/>
            <person name="Leitch I.J."/>
            <person name="Gaya E."/>
        </authorList>
    </citation>
    <scope>NUCLEOTIDE SEQUENCE</scope>
    <source>
        <strain evidence="13">LIQ254RAFAR</strain>
    </source>
</reference>
<dbReference type="Gene3D" id="1.10.1200.10">
    <property type="entry name" value="ACP-like"/>
    <property type="match status" value="1"/>
</dbReference>
<accession>A0AA43TS41</accession>
<dbReference type="Gene3D" id="3.10.129.110">
    <property type="entry name" value="Polyketide synthase dehydratase"/>
    <property type="match status" value="1"/>
</dbReference>
<dbReference type="Pfam" id="PF16197">
    <property type="entry name" value="KAsynt_C_assoc"/>
    <property type="match status" value="1"/>
</dbReference>
<keyword evidence="1" id="KW-0596">Phosphopantetheine</keyword>
<evidence type="ECO:0000256" key="5">
    <source>
        <dbReference type="ARBA" id="ARBA00023002"/>
    </source>
</evidence>
<dbReference type="Gene3D" id="3.40.50.150">
    <property type="entry name" value="Vaccinia Virus protein VP39"/>
    <property type="match status" value="1"/>
</dbReference>
<dbReference type="InterPro" id="IPR029063">
    <property type="entry name" value="SAM-dependent_MTases_sf"/>
</dbReference>
<keyword evidence="5" id="KW-0560">Oxidoreductase</keyword>
<keyword evidence="6" id="KW-0511">Multifunctional enzyme</keyword>
<evidence type="ECO:0000256" key="6">
    <source>
        <dbReference type="ARBA" id="ARBA00023268"/>
    </source>
</evidence>
<dbReference type="Gene3D" id="3.40.366.10">
    <property type="entry name" value="Malonyl-Coenzyme A Acyl Carrier Protein, domain 2"/>
    <property type="match status" value="2"/>
</dbReference>
<dbReference type="SMART" id="SM00827">
    <property type="entry name" value="PKS_AT"/>
    <property type="match status" value="1"/>
</dbReference>
<dbReference type="SMART" id="SM00825">
    <property type="entry name" value="PKS_KS"/>
    <property type="match status" value="1"/>
</dbReference>
<dbReference type="InterPro" id="IPR036736">
    <property type="entry name" value="ACP-like_sf"/>
</dbReference>
<dbReference type="SUPFAM" id="SSF51735">
    <property type="entry name" value="NAD(P)-binding Rossmann-fold domains"/>
    <property type="match status" value="2"/>
</dbReference>
<dbReference type="GO" id="GO:0031177">
    <property type="term" value="F:phosphopantetheine binding"/>
    <property type="evidence" value="ECO:0007669"/>
    <property type="project" value="InterPro"/>
</dbReference>